<evidence type="ECO:0000256" key="1">
    <source>
        <dbReference type="SAM" id="Phobius"/>
    </source>
</evidence>
<reference evidence="2 3" key="1">
    <citation type="journal article" date="2024" name="Plant Biotechnol. J.">
        <title>Dendrobium thyrsiflorum genome and its molecular insights into genes involved in important horticultural traits.</title>
        <authorList>
            <person name="Chen B."/>
            <person name="Wang J.Y."/>
            <person name="Zheng P.J."/>
            <person name="Li K.L."/>
            <person name="Liang Y.M."/>
            <person name="Chen X.F."/>
            <person name="Zhang C."/>
            <person name="Zhao X."/>
            <person name="He X."/>
            <person name="Zhang G.Q."/>
            <person name="Liu Z.J."/>
            <person name="Xu Q."/>
        </authorList>
    </citation>
    <scope>NUCLEOTIDE SEQUENCE [LARGE SCALE GENOMIC DNA]</scope>
    <source>
        <strain evidence="2">GZMU011</strain>
    </source>
</reference>
<feature type="transmembrane region" description="Helical" evidence="1">
    <location>
        <begin position="26"/>
        <end position="46"/>
    </location>
</feature>
<keyword evidence="3" id="KW-1185">Reference proteome</keyword>
<accession>A0ABD0VHM9</accession>
<name>A0ABD0VHM9_DENTH</name>
<sequence>MSTRRVVARVWRRSKRDEVDRGLRYLFARVMGAMRWAAGFFFFFFLTRRPVWVSSFYCSAAEQKLARVWGRRSRWEVSDNVPPACCLCQCAPETHFHMFIECDFSYSVLSALLPVLDSFLFRPNIMQTFVFLENLDKFNVLEKHFCFHLVCCTIYHLWRGRNNRRFFNVGVDLDSIITAIKHAIRFKLRRWKF</sequence>
<evidence type="ECO:0008006" key="4">
    <source>
        <dbReference type="Google" id="ProtNLM"/>
    </source>
</evidence>
<dbReference type="AlphaFoldDB" id="A0ABD0VHM9"/>
<protein>
    <recommendedName>
        <fullName evidence="4">Reverse transcriptase zinc-binding domain-containing protein</fullName>
    </recommendedName>
</protein>
<dbReference type="Proteomes" id="UP001552299">
    <property type="component" value="Unassembled WGS sequence"/>
</dbReference>
<keyword evidence="1" id="KW-1133">Transmembrane helix</keyword>
<evidence type="ECO:0000313" key="3">
    <source>
        <dbReference type="Proteomes" id="UP001552299"/>
    </source>
</evidence>
<keyword evidence="1" id="KW-0472">Membrane</keyword>
<dbReference type="EMBL" id="JANQDX010000005">
    <property type="protein sequence ID" value="KAL0924599.1"/>
    <property type="molecule type" value="Genomic_DNA"/>
</dbReference>
<organism evidence="2 3">
    <name type="scientific">Dendrobium thyrsiflorum</name>
    <name type="common">Pinecone-like raceme dendrobium</name>
    <name type="synonym">Orchid</name>
    <dbReference type="NCBI Taxonomy" id="117978"/>
    <lineage>
        <taxon>Eukaryota</taxon>
        <taxon>Viridiplantae</taxon>
        <taxon>Streptophyta</taxon>
        <taxon>Embryophyta</taxon>
        <taxon>Tracheophyta</taxon>
        <taxon>Spermatophyta</taxon>
        <taxon>Magnoliopsida</taxon>
        <taxon>Liliopsida</taxon>
        <taxon>Asparagales</taxon>
        <taxon>Orchidaceae</taxon>
        <taxon>Epidendroideae</taxon>
        <taxon>Malaxideae</taxon>
        <taxon>Dendrobiinae</taxon>
        <taxon>Dendrobium</taxon>
    </lineage>
</organism>
<evidence type="ECO:0000313" key="2">
    <source>
        <dbReference type="EMBL" id="KAL0924599.1"/>
    </source>
</evidence>
<keyword evidence="1" id="KW-0812">Transmembrane</keyword>
<proteinExistence type="predicted"/>
<comment type="caution">
    <text evidence="2">The sequence shown here is derived from an EMBL/GenBank/DDBJ whole genome shotgun (WGS) entry which is preliminary data.</text>
</comment>
<gene>
    <name evidence="2" type="ORF">M5K25_005442</name>
</gene>